<dbReference type="InParanoid" id="A0A2T3AL58"/>
<dbReference type="AlphaFoldDB" id="A0A2T3AL58"/>
<proteinExistence type="predicted"/>
<sequence length="146" mass="16249">MAIVQMLLAPCALSRLASPIHQEISEIVIAWGWPTSFSLKGHLKQMTWRPKILTSRRPTEHSKTPLICSARHGLSIRSTRIGAPSPRPGLPNAPYKSVQLPGPRSITTCRYQCRGTSDADTDTDSKQHSSRAAPQEQEGWKRVVRE</sequence>
<name>A0A2T3AL58_9PEZI</name>
<evidence type="ECO:0000313" key="2">
    <source>
        <dbReference type="EMBL" id="PSS02321.1"/>
    </source>
</evidence>
<organism evidence="2 3">
    <name type="scientific">Coniella lustricola</name>
    <dbReference type="NCBI Taxonomy" id="2025994"/>
    <lineage>
        <taxon>Eukaryota</taxon>
        <taxon>Fungi</taxon>
        <taxon>Dikarya</taxon>
        <taxon>Ascomycota</taxon>
        <taxon>Pezizomycotina</taxon>
        <taxon>Sordariomycetes</taxon>
        <taxon>Sordariomycetidae</taxon>
        <taxon>Diaporthales</taxon>
        <taxon>Schizoparmaceae</taxon>
        <taxon>Coniella</taxon>
    </lineage>
</organism>
<accession>A0A2T3AL58</accession>
<gene>
    <name evidence="2" type="ORF">BD289DRAFT_422440</name>
</gene>
<reference evidence="2 3" key="1">
    <citation type="journal article" date="2018" name="Mycol. Prog.">
        <title>Coniella lustricola, a new species from submerged detritus.</title>
        <authorList>
            <person name="Raudabaugh D.B."/>
            <person name="Iturriaga T."/>
            <person name="Carver A."/>
            <person name="Mondo S."/>
            <person name="Pangilinan J."/>
            <person name="Lipzen A."/>
            <person name="He G."/>
            <person name="Amirebrahimi M."/>
            <person name="Grigoriev I.V."/>
            <person name="Miller A.N."/>
        </authorList>
    </citation>
    <scope>NUCLEOTIDE SEQUENCE [LARGE SCALE GENOMIC DNA]</scope>
    <source>
        <strain evidence="2 3">B22-T-1</strain>
    </source>
</reference>
<evidence type="ECO:0000313" key="3">
    <source>
        <dbReference type="Proteomes" id="UP000241462"/>
    </source>
</evidence>
<protein>
    <submittedName>
        <fullName evidence="2">Uncharacterized protein</fullName>
    </submittedName>
</protein>
<evidence type="ECO:0000256" key="1">
    <source>
        <dbReference type="SAM" id="MobiDB-lite"/>
    </source>
</evidence>
<keyword evidence="3" id="KW-1185">Reference proteome</keyword>
<dbReference type="Proteomes" id="UP000241462">
    <property type="component" value="Unassembled WGS sequence"/>
</dbReference>
<dbReference type="EMBL" id="KZ678378">
    <property type="protein sequence ID" value="PSS02321.1"/>
    <property type="molecule type" value="Genomic_DNA"/>
</dbReference>
<feature type="region of interest" description="Disordered" evidence="1">
    <location>
        <begin position="79"/>
        <end position="146"/>
    </location>
</feature>